<keyword evidence="8" id="KW-0812">Transmembrane</keyword>
<keyword evidence="8" id="KW-0472">Membrane</keyword>
<evidence type="ECO:0000256" key="4">
    <source>
        <dbReference type="ARBA" id="ARBA00022553"/>
    </source>
</evidence>
<feature type="compositionally biased region" description="Basic and acidic residues" evidence="7">
    <location>
        <begin position="444"/>
        <end position="453"/>
    </location>
</feature>
<keyword evidence="8" id="KW-1133">Transmembrane helix</keyword>
<feature type="compositionally biased region" description="Basic residues" evidence="7">
    <location>
        <begin position="409"/>
        <end position="418"/>
    </location>
</feature>
<evidence type="ECO:0000256" key="5">
    <source>
        <dbReference type="ARBA" id="ARBA00022679"/>
    </source>
</evidence>
<dbReference type="InterPro" id="IPR050428">
    <property type="entry name" value="TCS_sensor_his_kinase"/>
</dbReference>
<evidence type="ECO:0000256" key="2">
    <source>
        <dbReference type="ARBA" id="ARBA00004236"/>
    </source>
</evidence>
<comment type="caution">
    <text evidence="10">The sequence shown here is derived from an EMBL/GenBank/DDBJ whole genome shotgun (WGS) entry which is preliminary data.</text>
</comment>
<keyword evidence="11" id="KW-1185">Reference proteome</keyword>
<keyword evidence="4" id="KW-0597">Phosphoprotein</keyword>
<evidence type="ECO:0000313" key="10">
    <source>
        <dbReference type="EMBL" id="GHI26934.1"/>
    </source>
</evidence>
<evidence type="ECO:0000313" key="11">
    <source>
        <dbReference type="Proteomes" id="UP001052739"/>
    </source>
</evidence>
<dbReference type="PANTHER" id="PTHR45436">
    <property type="entry name" value="SENSOR HISTIDINE KINASE YKOH"/>
    <property type="match status" value="1"/>
</dbReference>
<comment type="catalytic activity">
    <reaction evidence="1">
        <text>ATP + protein L-histidine = ADP + protein N-phospho-L-histidine.</text>
        <dbReference type="EC" id="2.7.13.3"/>
    </reaction>
</comment>
<feature type="compositionally biased region" description="Low complexity" evidence="7">
    <location>
        <begin position="330"/>
        <end position="361"/>
    </location>
</feature>
<accession>A0ABQ3PPJ3</accession>
<feature type="transmembrane region" description="Helical" evidence="8">
    <location>
        <begin position="203"/>
        <end position="224"/>
    </location>
</feature>
<feature type="transmembrane region" description="Helical" evidence="8">
    <location>
        <begin position="164"/>
        <end position="183"/>
    </location>
</feature>
<gene>
    <name evidence="10" type="ORF">Shyd_83050</name>
</gene>
<protein>
    <recommendedName>
        <fullName evidence="3">histidine kinase</fullName>
        <ecNumber evidence="3">2.7.13.3</ecNumber>
    </recommendedName>
</protein>
<feature type="region of interest" description="Disordered" evidence="7">
    <location>
        <begin position="305"/>
        <end position="383"/>
    </location>
</feature>
<dbReference type="SUPFAM" id="SSF47384">
    <property type="entry name" value="Homodimeric domain of signal transducing histidine kinase"/>
    <property type="match status" value="1"/>
</dbReference>
<evidence type="ECO:0000256" key="3">
    <source>
        <dbReference type="ARBA" id="ARBA00012438"/>
    </source>
</evidence>
<evidence type="ECO:0000256" key="8">
    <source>
        <dbReference type="SAM" id="Phobius"/>
    </source>
</evidence>
<evidence type="ECO:0000259" key="9">
    <source>
        <dbReference type="Pfam" id="PF00512"/>
    </source>
</evidence>
<feature type="region of interest" description="Disordered" evidence="7">
    <location>
        <begin position="408"/>
        <end position="467"/>
    </location>
</feature>
<evidence type="ECO:0000256" key="7">
    <source>
        <dbReference type="SAM" id="MobiDB-lite"/>
    </source>
</evidence>
<feature type="transmembrane region" description="Helical" evidence="8">
    <location>
        <begin position="63"/>
        <end position="82"/>
    </location>
</feature>
<name>A0ABQ3PPJ3_9ACTN</name>
<feature type="domain" description="Signal transduction histidine kinase dimerisation/phosphoacceptor" evidence="9">
    <location>
        <begin position="277"/>
        <end position="305"/>
    </location>
</feature>
<feature type="transmembrane region" description="Helical" evidence="8">
    <location>
        <begin position="130"/>
        <end position="152"/>
    </location>
</feature>
<keyword evidence="6" id="KW-0418">Kinase</keyword>
<dbReference type="CDD" id="cd00082">
    <property type="entry name" value="HisKA"/>
    <property type="match status" value="1"/>
</dbReference>
<reference evidence="10" key="1">
    <citation type="submission" date="2024-05" db="EMBL/GenBank/DDBJ databases">
        <title>Whole genome shotgun sequence of Streptomyces hydrogenans NBRC 13475.</title>
        <authorList>
            <person name="Komaki H."/>
            <person name="Tamura T."/>
        </authorList>
    </citation>
    <scope>NUCLEOTIDE SEQUENCE</scope>
    <source>
        <strain evidence="10">NBRC 13475</strain>
    </source>
</reference>
<dbReference type="EC" id="2.7.13.3" evidence="3"/>
<dbReference type="Proteomes" id="UP001052739">
    <property type="component" value="Unassembled WGS sequence"/>
</dbReference>
<evidence type="ECO:0000256" key="1">
    <source>
        <dbReference type="ARBA" id="ARBA00000085"/>
    </source>
</evidence>
<proteinExistence type="predicted"/>
<dbReference type="InterPro" id="IPR003661">
    <property type="entry name" value="HisK_dim/P_dom"/>
</dbReference>
<keyword evidence="5" id="KW-0808">Transferase</keyword>
<dbReference type="Pfam" id="PF00512">
    <property type="entry name" value="HisKA"/>
    <property type="match status" value="1"/>
</dbReference>
<organism evidence="10 11">
    <name type="scientific">Streptomyces hydrogenans</name>
    <dbReference type="NCBI Taxonomy" id="1873719"/>
    <lineage>
        <taxon>Bacteria</taxon>
        <taxon>Bacillati</taxon>
        <taxon>Actinomycetota</taxon>
        <taxon>Actinomycetes</taxon>
        <taxon>Kitasatosporales</taxon>
        <taxon>Streptomycetaceae</taxon>
        <taxon>Streptomyces</taxon>
    </lineage>
</organism>
<feature type="region of interest" description="Disordered" evidence="7">
    <location>
        <begin position="237"/>
        <end position="263"/>
    </location>
</feature>
<dbReference type="InterPro" id="IPR036097">
    <property type="entry name" value="HisK_dim/P_sf"/>
</dbReference>
<comment type="subcellular location">
    <subcellularLocation>
        <location evidence="2">Cell membrane</location>
    </subcellularLocation>
</comment>
<sequence>MNARASGAIVAPSARAAGLTAALVVVAVVWLAGVRDTLAGPVRLNPLGGRPPFRIGPHIELVSAWGAEAGAAAVAVVCWWTGRGTAPWARLRATAVAAAVTYYVYDAGCEWAGRANEIDPIHVADETLRYGLGFLAPAAGVLTAAAVWAGTAVRLNGLSFGARLMAAAATASGVLTFGMVALLDTTRDNGLSAESIFGIARTTGVPLVMLLTGSLVYATVARALRPVEAIRRELRRHHRTVHSTAEFPSHPDPTPSQNSPRTTNATLDRVEAAATRQREFTADAAHELRSPLAALRAQLESALRHPDSVTGLARGRRGGDGRRRPPPSTWPTTCSCSPRTAPSPRSANRSTSPPSRRTWSANTSTSRKQPRYASGARPRTTRSSLATPFTWTDCFATLLANACRYARDRGHRHRRPSRIRPGPDRPGRRPRHSTRRPGPGVFDRFTRLDEARARSTGGAGSARPIAP</sequence>
<dbReference type="EMBL" id="BNDW01000107">
    <property type="protein sequence ID" value="GHI26934.1"/>
    <property type="molecule type" value="Genomic_DNA"/>
</dbReference>
<evidence type="ECO:0000256" key="6">
    <source>
        <dbReference type="ARBA" id="ARBA00022777"/>
    </source>
</evidence>
<dbReference type="Gene3D" id="1.10.287.130">
    <property type="match status" value="1"/>
</dbReference>
<dbReference type="PANTHER" id="PTHR45436:SF5">
    <property type="entry name" value="SENSOR HISTIDINE KINASE TRCS"/>
    <property type="match status" value="1"/>
</dbReference>